<organism evidence="2 3">
    <name type="scientific">Porites lobata</name>
    <dbReference type="NCBI Taxonomy" id="104759"/>
    <lineage>
        <taxon>Eukaryota</taxon>
        <taxon>Metazoa</taxon>
        <taxon>Cnidaria</taxon>
        <taxon>Anthozoa</taxon>
        <taxon>Hexacorallia</taxon>
        <taxon>Scleractinia</taxon>
        <taxon>Fungiina</taxon>
        <taxon>Poritidae</taxon>
        <taxon>Porites</taxon>
    </lineage>
</organism>
<dbReference type="PROSITE" id="PS51257">
    <property type="entry name" value="PROKAR_LIPOPROTEIN"/>
    <property type="match status" value="1"/>
</dbReference>
<feature type="chain" id="PRO_5045831348" evidence="1">
    <location>
        <begin position="22"/>
        <end position="180"/>
    </location>
</feature>
<evidence type="ECO:0000313" key="3">
    <source>
        <dbReference type="Proteomes" id="UP001159405"/>
    </source>
</evidence>
<proteinExistence type="predicted"/>
<evidence type="ECO:0000313" key="2">
    <source>
        <dbReference type="EMBL" id="CAH3147507.1"/>
    </source>
</evidence>
<sequence length="180" mass="20429">MWLKVLVIASLVGQFLVGSMACSSIVAYRKGAAVVKDVVDTINSLGIFPNDKKFLCRVAWVESRYGLARGTYRRGYYGGIWQVDRIGHLETVRNARLRRYWSQIKAKLGIDWTKTKWQDLVKPLYSGLAARLYLVRIPAEIPSNLQSQGWYWKKYYNTVAGKGTVTKFINDVRRASGCAA</sequence>
<accession>A0ABN8PNJ7</accession>
<protein>
    <submittedName>
        <fullName evidence="2">Uncharacterized protein</fullName>
    </submittedName>
</protein>
<dbReference type="Proteomes" id="UP001159405">
    <property type="component" value="Unassembled WGS sequence"/>
</dbReference>
<dbReference type="EMBL" id="CALNXK010000081">
    <property type="protein sequence ID" value="CAH3147507.1"/>
    <property type="molecule type" value="Genomic_DNA"/>
</dbReference>
<evidence type="ECO:0000256" key="1">
    <source>
        <dbReference type="SAM" id="SignalP"/>
    </source>
</evidence>
<keyword evidence="1" id="KW-0732">Signal</keyword>
<gene>
    <name evidence="2" type="ORF">PLOB_00046127</name>
</gene>
<keyword evidence="3" id="KW-1185">Reference proteome</keyword>
<comment type="caution">
    <text evidence="2">The sequence shown here is derived from an EMBL/GenBank/DDBJ whole genome shotgun (WGS) entry which is preliminary data.</text>
</comment>
<reference evidence="2 3" key="1">
    <citation type="submission" date="2022-05" db="EMBL/GenBank/DDBJ databases">
        <authorList>
            <consortium name="Genoscope - CEA"/>
            <person name="William W."/>
        </authorList>
    </citation>
    <scope>NUCLEOTIDE SEQUENCE [LARGE SCALE GENOMIC DNA]</scope>
</reference>
<name>A0ABN8PNJ7_9CNID</name>
<feature type="signal peptide" evidence="1">
    <location>
        <begin position="1"/>
        <end position="21"/>
    </location>
</feature>